<keyword evidence="2" id="KW-1185">Reference proteome</keyword>
<proteinExistence type="predicted"/>
<reference evidence="1 2" key="1">
    <citation type="submission" date="2018-03" db="EMBL/GenBank/DDBJ databases">
        <title>Genomic Encyclopedia of Archaeal and Bacterial Type Strains, Phase II (KMG-II): from individual species to whole genera.</title>
        <authorList>
            <person name="Goeker M."/>
        </authorList>
    </citation>
    <scope>NUCLEOTIDE SEQUENCE [LARGE SCALE GENOMIC DNA]</scope>
    <source>
        <strain evidence="1 2">DSM 100214</strain>
    </source>
</reference>
<name>A0A2V3PKY8_9BACT</name>
<protein>
    <submittedName>
        <fullName evidence="1">Uncharacterized protein</fullName>
    </submittedName>
</protein>
<dbReference type="Proteomes" id="UP000247973">
    <property type="component" value="Unassembled WGS sequence"/>
</dbReference>
<comment type="caution">
    <text evidence="1">The sequence shown here is derived from an EMBL/GenBank/DDBJ whole genome shotgun (WGS) entry which is preliminary data.</text>
</comment>
<dbReference type="EMBL" id="QICL01000025">
    <property type="protein sequence ID" value="PXV61201.1"/>
    <property type="molecule type" value="Genomic_DNA"/>
</dbReference>
<evidence type="ECO:0000313" key="1">
    <source>
        <dbReference type="EMBL" id="PXV61201.1"/>
    </source>
</evidence>
<dbReference type="RefSeq" id="WP_110311824.1">
    <property type="nucleotide sequence ID" value="NZ_QICL01000025.1"/>
</dbReference>
<organism evidence="1 2">
    <name type="scientific">Dysgonomonas alginatilytica</name>
    <dbReference type="NCBI Taxonomy" id="1605892"/>
    <lineage>
        <taxon>Bacteria</taxon>
        <taxon>Pseudomonadati</taxon>
        <taxon>Bacteroidota</taxon>
        <taxon>Bacteroidia</taxon>
        <taxon>Bacteroidales</taxon>
        <taxon>Dysgonomonadaceae</taxon>
        <taxon>Dysgonomonas</taxon>
    </lineage>
</organism>
<accession>A0A2V3PKY8</accession>
<dbReference type="OrthoDB" id="9956288at2"/>
<dbReference type="AlphaFoldDB" id="A0A2V3PKY8"/>
<evidence type="ECO:0000313" key="2">
    <source>
        <dbReference type="Proteomes" id="UP000247973"/>
    </source>
</evidence>
<sequence length="94" mass="10797">MKLDAKKIQKSQQEASVIYNQFQSIKDDLFLLIKPHVYNDMEIEQGDICVDCFSGDGFAFMIGDRGVSVNEMIDRISELKKDEKIKLSDLTTYL</sequence>
<gene>
    <name evidence="1" type="ORF">CLV62_12534</name>
</gene>